<gene>
    <name evidence="7" type="primary">LOC104598439</name>
</gene>
<dbReference type="PANTHER" id="PTHR33021">
    <property type="entry name" value="BLUE COPPER PROTEIN"/>
    <property type="match status" value="1"/>
</dbReference>
<comment type="similarity">
    <text evidence="4">Belongs to the early nodulin-like (ENODL) family.</text>
</comment>
<dbReference type="Proteomes" id="UP000189703">
    <property type="component" value="Unplaced"/>
</dbReference>
<accession>A0A1U7ZY93</accession>
<evidence type="ECO:0000256" key="4">
    <source>
        <dbReference type="ARBA" id="ARBA00035011"/>
    </source>
</evidence>
<dbReference type="OMA" id="HYMISFA"/>
<evidence type="ECO:0000256" key="1">
    <source>
        <dbReference type="ARBA" id="ARBA00022729"/>
    </source>
</evidence>
<dbReference type="InterPro" id="IPR039391">
    <property type="entry name" value="Phytocyanin-like"/>
</dbReference>
<name>A0A1U7ZY93_NELNU</name>
<dbReference type="FunCoup" id="A0A1U7ZY93">
    <property type="interactions" value="37"/>
</dbReference>
<keyword evidence="3" id="KW-0325">Glycoprotein</keyword>
<organism evidence="6 7">
    <name type="scientific">Nelumbo nucifera</name>
    <name type="common">Sacred lotus</name>
    <dbReference type="NCBI Taxonomy" id="4432"/>
    <lineage>
        <taxon>Eukaryota</taxon>
        <taxon>Viridiplantae</taxon>
        <taxon>Streptophyta</taxon>
        <taxon>Embryophyta</taxon>
        <taxon>Tracheophyta</taxon>
        <taxon>Spermatophyta</taxon>
        <taxon>Magnoliopsida</taxon>
        <taxon>Proteales</taxon>
        <taxon>Nelumbonaceae</taxon>
        <taxon>Nelumbo</taxon>
    </lineage>
</organism>
<dbReference type="KEGG" id="nnu:104598439"/>
<evidence type="ECO:0000313" key="7">
    <source>
        <dbReference type="RefSeq" id="XP_010258805.1"/>
    </source>
</evidence>
<dbReference type="GeneID" id="104598439"/>
<dbReference type="InterPro" id="IPR008972">
    <property type="entry name" value="Cupredoxin"/>
</dbReference>
<dbReference type="GO" id="GO:0005886">
    <property type="term" value="C:plasma membrane"/>
    <property type="evidence" value="ECO:0000318"/>
    <property type="project" value="GO_Central"/>
</dbReference>
<comment type="function">
    <text evidence="5">May act as a carbohydrate transporter.</text>
</comment>
<dbReference type="Pfam" id="PF02298">
    <property type="entry name" value="Cu_bind_like"/>
    <property type="match status" value="1"/>
</dbReference>
<dbReference type="InterPro" id="IPR003245">
    <property type="entry name" value="Phytocyanin_dom"/>
</dbReference>
<evidence type="ECO:0000256" key="3">
    <source>
        <dbReference type="ARBA" id="ARBA00023180"/>
    </source>
</evidence>
<dbReference type="GO" id="GO:0009055">
    <property type="term" value="F:electron transfer activity"/>
    <property type="evidence" value="ECO:0007669"/>
    <property type="project" value="InterPro"/>
</dbReference>
<evidence type="ECO:0000256" key="2">
    <source>
        <dbReference type="ARBA" id="ARBA00023157"/>
    </source>
</evidence>
<evidence type="ECO:0000313" key="6">
    <source>
        <dbReference type="Proteomes" id="UP000189703"/>
    </source>
</evidence>
<keyword evidence="6" id="KW-1185">Reference proteome</keyword>
<dbReference type="FunFam" id="2.60.40.420:FF:000018">
    <property type="entry name" value="Lamin-like protein"/>
    <property type="match status" value="1"/>
</dbReference>
<dbReference type="SUPFAM" id="SSF49503">
    <property type="entry name" value="Cupredoxins"/>
    <property type="match status" value="1"/>
</dbReference>
<dbReference type="Gene3D" id="2.60.40.420">
    <property type="entry name" value="Cupredoxins - blue copper proteins"/>
    <property type="match status" value="1"/>
</dbReference>
<keyword evidence="1" id="KW-0732">Signal</keyword>
<dbReference type="AlphaFoldDB" id="A0A1U7ZY93"/>
<keyword evidence="2" id="KW-1015">Disulfide bond</keyword>
<dbReference type="eggNOG" id="ENOG502S139">
    <property type="taxonomic scope" value="Eukaryota"/>
</dbReference>
<dbReference type="PANTHER" id="PTHR33021:SF547">
    <property type="entry name" value="OS03G0758500 PROTEIN"/>
    <property type="match status" value="1"/>
</dbReference>
<dbReference type="RefSeq" id="XP_010258805.1">
    <property type="nucleotide sequence ID" value="XM_010260503.2"/>
</dbReference>
<proteinExistence type="inferred from homology"/>
<reference evidence="7" key="1">
    <citation type="submission" date="2025-08" db="UniProtKB">
        <authorList>
            <consortium name="RefSeq"/>
        </authorList>
    </citation>
    <scope>IDENTIFICATION</scope>
</reference>
<evidence type="ECO:0000256" key="5">
    <source>
        <dbReference type="ARBA" id="ARBA00037626"/>
    </source>
</evidence>
<sequence length="174" mass="19748">MEVVRRVPVMKWTMLLVLSCGRSVSGDLLRVGGSANGWNPDVNYTEWAGHQYFYVGLWLYFGYDRHYFNVLEVNKTSYETCNDGDPITNVSRGAGRDVFNLREVKTYYFLSGGGYCWHGMKLAVPVHQFPLLITPAPSPSKNSSPSSNRRIILPTGIATAVVVWIINSLFNFWW</sequence>
<dbReference type="OrthoDB" id="676939at2759"/>
<protein>
    <submittedName>
        <fullName evidence="7">Lamin-like protein</fullName>
    </submittedName>
</protein>
<dbReference type="PROSITE" id="PS51485">
    <property type="entry name" value="PHYTOCYANIN"/>
    <property type="match status" value="1"/>
</dbReference>